<proteinExistence type="predicted"/>
<dbReference type="Proteomes" id="UP000799118">
    <property type="component" value="Unassembled WGS sequence"/>
</dbReference>
<keyword evidence="2" id="KW-1185">Reference proteome</keyword>
<feature type="non-terminal residue" evidence="1">
    <location>
        <position position="1"/>
    </location>
</feature>
<name>A0A6A4HHV8_9AGAR</name>
<accession>A0A6A4HHV8</accession>
<organism evidence="1 2">
    <name type="scientific">Gymnopus androsaceus JB14</name>
    <dbReference type="NCBI Taxonomy" id="1447944"/>
    <lineage>
        <taxon>Eukaryota</taxon>
        <taxon>Fungi</taxon>
        <taxon>Dikarya</taxon>
        <taxon>Basidiomycota</taxon>
        <taxon>Agaricomycotina</taxon>
        <taxon>Agaricomycetes</taxon>
        <taxon>Agaricomycetidae</taxon>
        <taxon>Agaricales</taxon>
        <taxon>Marasmiineae</taxon>
        <taxon>Omphalotaceae</taxon>
        <taxon>Gymnopus</taxon>
    </lineage>
</organism>
<evidence type="ECO:0000313" key="1">
    <source>
        <dbReference type="EMBL" id="KAE9396704.1"/>
    </source>
</evidence>
<dbReference type="AlphaFoldDB" id="A0A6A4HHV8"/>
<dbReference type="EMBL" id="ML769509">
    <property type="protein sequence ID" value="KAE9396704.1"/>
    <property type="molecule type" value="Genomic_DNA"/>
</dbReference>
<sequence length="120" mass="14248">LKQYSLTLKIYLVSHEHSLLPTFIKCSIRWKSASHFSERFWPTSLGQLPFSNISRSKLHILKRVALCFIAWNNPMGIKLVTDNDAFTESYRDIMDITEKEMETLQWYRFPPLKVKKQKKL</sequence>
<evidence type="ECO:0000313" key="2">
    <source>
        <dbReference type="Proteomes" id="UP000799118"/>
    </source>
</evidence>
<gene>
    <name evidence="1" type="ORF">BT96DRAFT_921968</name>
</gene>
<reference evidence="1" key="1">
    <citation type="journal article" date="2019" name="Environ. Microbiol.">
        <title>Fungal ecological strategies reflected in gene transcription - a case study of two litter decomposers.</title>
        <authorList>
            <person name="Barbi F."/>
            <person name="Kohler A."/>
            <person name="Barry K."/>
            <person name="Baskaran P."/>
            <person name="Daum C."/>
            <person name="Fauchery L."/>
            <person name="Ihrmark K."/>
            <person name="Kuo A."/>
            <person name="LaButti K."/>
            <person name="Lipzen A."/>
            <person name="Morin E."/>
            <person name="Grigoriev I.V."/>
            <person name="Henrissat B."/>
            <person name="Lindahl B."/>
            <person name="Martin F."/>
        </authorList>
    </citation>
    <scope>NUCLEOTIDE SEQUENCE</scope>
    <source>
        <strain evidence="1">JB14</strain>
    </source>
</reference>
<protein>
    <submittedName>
        <fullName evidence="1">Uncharacterized protein</fullName>
    </submittedName>
</protein>